<dbReference type="OrthoDB" id="7668193at2759"/>
<dbReference type="Proteomes" id="UP000236544">
    <property type="component" value="Unassembled WGS sequence"/>
</dbReference>
<sequence>MQGIGPVAFTLRKHETEVTCLKVIDWEPYPILASGDAKGELYLWNLITRRSFANHKLETKAQVIYIEWKNNYLIVLSKDHTLRFLQLHSEAAVAAKDIIGHQAGLQSFSVVYEVPVNTLNFANVVVQQIKESQYRLWCCNTVDSESLDVYEFDVREQRSLRRLVNGINLYKVILKAGKFNASKSLDKTGIVMCFLEHNGIIYLGYECGFVLGLELVEYSGEKPNVLVSYVSSEHYPEPVLSLCYNERDRVILSSSTNDVVGVHTLQAHSANLSKPEPAFYSVEGGVATKRGLALDNKSIHLPTSKIGHLGCVDGALIAVDWNGRTLIFEKAETKFCFSKQRSNVLVDESSAGTFDQGKAPRCHIKATSMACIGKQTNCDLRDIRRGEKRRIESCANCSWCFTGYEDGSIIMQSFDT</sequence>
<proteinExistence type="predicted"/>
<accession>A0A0P1KPV7</accession>
<reference evidence="2" key="1">
    <citation type="submission" date="2015-10" db="EMBL/GenBank/DDBJ databases">
        <authorList>
            <person name="Devillers H."/>
        </authorList>
    </citation>
    <scope>NUCLEOTIDE SEQUENCE [LARGE SCALE GENOMIC DNA]</scope>
</reference>
<dbReference type="InterPro" id="IPR015943">
    <property type="entry name" value="WD40/YVTN_repeat-like_dom_sf"/>
</dbReference>
<organism evidence="1 2">
    <name type="scientific">Lachancea quebecensis</name>
    <dbReference type="NCBI Taxonomy" id="1654605"/>
    <lineage>
        <taxon>Eukaryota</taxon>
        <taxon>Fungi</taxon>
        <taxon>Dikarya</taxon>
        <taxon>Ascomycota</taxon>
        <taxon>Saccharomycotina</taxon>
        <taxon>Saccharomycetes</taxon>
        <taxon>Saccharomycetales</taxon>
        <taxon>Saccharomycetaceae</taxon>
        <taxon>Lachancea</taxon>
    </lineage>
</organism>
<gene>
    <name evidence="1" type="ORF">LAQU0_S04e05952g</name>
</gene>
<evidence type="ECO:0000313" key="2">
    <source>
        <dbReference type="Proteomes" id="UP000236544"/>
    </source>
</evidence>
<dbReference type="EMBL" id="LN890563">
    <property type="protein sequence ID" value="CUS22003.1"/>
    <property type="molecule type" value="Genomic_DNA"/>
</dbReference>
<dbReference type="SUPFAM" id="SSF50978">
    <property type="entry name" value="WD40 repeat-like"/>
    <property type="match status" value="1"/>
</dbReference>
<dbReference type="Gene3D" id="2.130.10.10">
    <property type="entry name" value="YVTN repeat-like/Quinoprotein amine dehydrogenase"/>
    <property type="match status" value="1"/>
</dbReference>
<dbReference type="InterPro" id="IPR036322">
    <property type="entry name" value="WD40_repeat_dom_sf"/>
</dbReference>
<evidence type="ECO:0000313" key="1">
    <source>
        <dbReference type="EMBL" id="CUS22003.1"/>
    </source>
</evidence>
<name>A0A0P1KPV7_9SACH</name>
<dbReference type="AlphaFoldDB" id="A0A0P1KPV7"/>
<protein>
    <submittedName>
        <fullName evidence="1">LAQU0S04e05952g1_1</fullName>
    </submittedName>
</protein>
<keyword evidence="2" id="KW-1185">Reference proteome</keyword>